<accession>A0ACC2JH28</accession>
<comment type="caution">
    <text evidence="1">The sequence shown here is derived from an EMBL/GenBank/DDBJ whole genome shotgun (WGS) entry which is preliminary data.</text>
</comment>
<evidence type="ECO:0000313" key="2">
    <source>
        <dbReference type="Proteomes" id="UP001153332"/>
    </source>
</evidence>
<dbReference type="Proteomes" id="UP001153332">
    <property type="component" value="Unassembled WGS sequence"/>
</dbReference>
<reference evidence="1" key="1">
    <citation type="submission" date="2022-12" db="EMBL/GenBank/DDBJ databases">
        <title>Genome Sequence of Lasiodiplodia mahajangana.</title>
        <authorList>
            <person name="Buettner E."/>
        </authorList>
    </citation>
    <scope>NUCLEOTIDE SEQUENCE</scope>
    <source>
        <strain evidence="1">VT137</strain>
    </source>
</reference>
<dbReference type="EMBL" id="JAPUUL010001720">
    <property type="protein sequence ID" value="KAJ8126736.1"/>
    <property type="molecule type" value="Genomic_DNA"/>
</dbReference>
<sequence length="155" mass="17099">MGAFGYSLGGAAAIASLYDGDRFVSGLNLDGGLYLREAFNDSLADTKKPVLFLGNQQHTGQNGYDSTWETFPVWQTGGFRLFSIHGTTHHDFCDDTFWKTIEPTDPSTGPIDGNRQVKILNAYVKAFFDLTLLGQSSPILDGPSAEWPEVVFYDY</sequence>
<proteinExistence type="predicted"/>
<gene>
    <name evidence="1" type="ORF">O1611_g6902</name>
</gene>
<organism evidence="1 2">
    <name type="scientific">Lasiodiplodia mahajangana</name>
    <dbReference type="NCBI Taxonomy" id="1108764"/>
    <lineage>
        <taxon>Eukaryota</taxon>
        <taxon>Fungi</taxon>
        <taxon>Dikarya</taxon>
        <taxon>Ascomycota</taxon>
        <taxon>Pezizomycotina</taxon>
        <taxon>Dothideomycetes</taxon>
        <taxon>Dothideomycetes incertae sedis</taxon>
        <taxon>Botryosphaeriales</taxon>
        <taxon>Botryosphaeriaceae</taxon>
        <taxon>Lasiodiplodia</taxon>
    </lineage>
</organism>
<protein>
    <submittedName>
        <fullName evidence="1">Uncharacterized protein</fullName>
    </submittedName>
</protein>
<evidence type="ECO:0000313" key="1">
    <source>
        <dbReference type="EMBL" id="KAJ8126736.1"/>
    </source>
</evidence>
<keyword evidence="2" id="KW-1185">Reference proteome</keyword>
<name>A0ACC2JH28_9PEZI</name>